<dbReference type="InterPro" id="IPR036291">
    <property type="entry name" value="NAD(P)-bd_dom_sf"/>
</dbReference>
<dbReference type="EMBL" id="PYGB01000007">
    <property type="protein sequence ID" value="PSK85833.1"/>
    <property type="molecule type" value="Genomic_DNA"/>
</dbReference>
<dbReference type="Proteomes" id="UP000240624">
    <property type="component" value="Unassembled WGS sequence"/>
</dbReference>
<keyword evidence="8" id="KW-1185">Reference proteome</keyword>
<organism evidence="6 7">
    <name type="scientific">Limimaricola soesokkakensis</name>
    <dbReference type="NCBI Taxonomy" id="1343159"/>
    <lineage>
        <taxon>Bacteria</taxon>
        <taxon>Pseudomonadati</taxon>
        <taxon>Pseudomonadota</taxon>
        <taxon>Alphaproteobacteria</taxon>
        <taxon>Rhodobacterales</taxon>
        <taxon>Paracoccaceae</taxon>
        <taxon>Limimaricola</taxon>
    </lineage>
</organism>
<reference evidence="6 7" key="1">
    <citation type="submission" date="2017-03" db="EMBL/GenBank/DDBJ databases">
        <authorList>
            <person name="Afonso C.L."/>
            <person name="Miller P.J."/>
            <person name="Scott M.A."/>
            <person name="Spackman E."/>
            <person name="Goraichik I."/>
            <person name="Dimitrov K.M."/>
            <person name="Suarez D.L."/>
            <person name="Swayne D.E."/>
        </authorList>
    </citation>
    <scope>NUCLEOTIDE SEQUENCE [LARGE SCALE GENOMIC DNA]</scope>
    <source>
        <strain evidence="6 7">CECT 8367</strain>
    </source>
</reference>
<evidence type="ECO:0000256" key="2">
    <source>
        <dbReference type="ARBA" id="ARBA00023002"/>
    </source>
</evidence>
<dbReference type="PANTHER" id="PTHR43669">
    <property type="entry name" value="5-KETO-D-GLUCONATE 5-REDUCTASE"/>
    <property type="match status" value="1"/>
</dbReference>
<protein>
    <submittedName>
        <fullName evidence="5">NADP-dependent 3-hydroxy acid dehydrogenase YdfG</fullName>
    </submittedName>
    <submittedName>
        <fullName evidence="6">Serine 3-dehydrogenase</fullName>
        <ecNumber evidence="6">1.1.1.276</ecNumber>
    </submittedName>
</protein>
<evidence type="ECO:0000259" key="4">
    <source>
        <dbReference type="SMART" id="SM00822"/>
    </source>
</evidence>
<accession>A0A1X6ZN69</accession>
<evidence type="ECO:0000313" key="6">
    <source>
        <dbReference type="EMBL" id="SLN56495.1"/>
    </source>
</evidence>
<dbReference type="PROSITE" id="PS00061">
    <property type="entry name" value="ADH_SHORT"/>
    <property type="match status" value="1"/>
</dbReference>
<evidence type="ECO:0000313" key="5">
    <source>
        <dbReference type="EMBL" id="PSK85833.1"/>
    </source>
</evidence>
<gene>
    <name evidence="6" type="primary">sdh</name>
    <name evidence="5" type="ORF">CLV79_10763</name>
    <name evidence="6" type="ORF">LOS8367_02677</name>
</gene>
<evidence type="ECO:0000256" key="3">
    <source>
        <dbReference type="RuleBase" id="RU000363"/>
    </source>
</evidence>
<sequence>MSKTILITGAGSGIGRATARRFLEAGWRVALTGRREAPLHETAHGYDEALVQSCDVTDPASVEALFAAIEGKWGRLDALFNNAGTNAPGRPIDEIPVEDWLRVCDTNITGMFLVARGAFGLMRRQQPQGGRIINNGSISAHVPRPGSAPYTMSKHAVTGLTRTLSLDGRAFDIACGQIDIGNALTDMAEAMTRGVPQADGSTAVEAVMDVGHVADAVLHMASLPPEANVQFMNVMATKMPFIGRG</sequence>
<dbReference type="InterPro" id="IPR002347">
    <property type="entry name" value="SDR_fam"/>
</dbReference>
<proteinExistence type="inferred from homology"/>
<dbReference type="EMBL" id="FWFY01000008">
    <property type="protein sequence ID" value="SLN56495.1"/>
    <property type="molecule type" value="Genomic_DNA"/>
</dbReference>
<dbReference type="GO" id="GO:0031132">
    <property type="term" value="F:serine 3-dehydrogenase activity"/>
    <property type="evidence" value="ECO:0007669"/>
    <property type="project" value="UniProtKB-EC"/>
</dbReference>
<dbReference type="InterPro" id="IPR020904">
    <property type="entry name" value="Sc_DH/Rdtase_CS"/>
</dbReference>
<dbReference type="CDD" id="cd05233">
    <property type="entry name" value="SDR_c"/>
    <property type="match status" value="1"/>
</dbReference>
<reference evidence="5 8" key="2">
    <citation type="submission" date="2018-03" db="EMBL/GenBank/DDBJ databases">
        <title>Genomic Encyclopedia of Archaeal and Bacterial Type Strains, Phase II (KMG-II): from individual species to whole genera.</title>
        <authorList>
            <person name="Goeker M."/>
        </authorList>
    </citation>
    <scope>NUCLEOTIDE SEQUENCE [LARGE SCALE GENOMIC DNA]</scope>
    <source>
        <strain evidence="5 8">DSM 29956</strain>
    </source>
</reference>
<dbReference type="Gene3D" id="3.40.50.720">
    <property type="entry name" value="NAD(P)-binding Rossmann-like Domain"/>
    <property type="match status" value="1"/>
</dbReference>
<evidence type="ECO:0000313" key="7">
    <source>
        <dbReference type="Proteomes" id="UP000193495"/>
    </source>
</evidence>
<dbReference type="Pfam" id="PF00106">
    <property type="entry name" value="adh_short"/>
    <property type="match status" value="1"/>
</dbReference>
<comment type="similarity">
    <text evidence="1 3">Belongs to the short-chain dehydrogenases/reductases (SDR) family.</text>
</comment>
<dbReference type="Proteomes" id="UP000193495">
    <property type="component" value="Unassembled WGS sequence"/>
</dbReference>
<dbReference type="OrthoDB" id="658698at2"/>
<evidence type="ECO:0000313" key="8">
    <source>
        <dbReference type="Proteomes" id="UP000240624"/>
    </source>
</evidence>
<dbReference type="InterPro" id="IPR057326">
    <property type="entry name" value="KR_dom"/>
</dbReference>
<evidence type="ECO:0000256" key="1">
    <source>
        <dbReference type="ARBA" id="ARBA00006484"/>
    </source>
</evidence>
<dbReference type="SMART" id="SM00822">
    <property type="entry name" value="PKS_KR"/>
    <property type="match status" value="1"/>
</dbReference>
<dbReference type="PANTHER" id="PTHR43669:SF12">
    <property type="entry name" value="BLR5618 PROTEIN"/>
    <property type="match status" value="1"/>
</dbReference>
<dbReference type="RefSeq" id="WP_085896996.1">
    <property type="nucleotide sequence ID" value="NZ_FWFY01000008.1"/>
</dbReference>
<name>A0A1X6ZN69_9RHOB</name>
<dbReference type="EC" id="1.1.1.276" evidence="6"/>
<dbReference type="AlphaFoldDB" id="A0A1X6ZN69"/>
<dbReference type="PRINTS" id="PR00080">
    <property type="entry name" value="SDRFAMILY"/>
</dbReference>
<dbReference type="FunFam" id="3.40.50.720:FF:000084">
    <property type="entry name" value="Short-chain dehydrogenase reductase"/>
    <property type="match status" value="1"/>
</dbReference>
<keyword evidence="2 6" id="KW-0560">Oxidoreductase</keyword>
<feature type="domain" description="Ketoreductase" evidence="4">
    <location>
        <begin position="3"/>
        <end position="187"/>
    </location>
</feature>
<dbReference type="SUPFAM" id="SSF51735">
    <property type="entry name" value="NAD(P)-binding Rossmann-fold domains"/>
    <property type="match status" value="1"/>
</dbReference>
<dbReference type="PRINTS" id="PR00081">
    <property type="entry name" value="GDHRDH"/>
</dbReference>